<dbReference type="OrthoDB" id="10057959at2759"/>
<evidence type="ECO:0000313" key="2">
    <source>
        <dbReference type="EMBL" id="GFQ96629.1"/>
    </source>
</evidence>
<dbReference type="Proteomes" id="UP000887116">
    <property type="component" value="Unassembled WGS sequence"/>
</dbReference>
<dbReference type="EMBL" id="BMAO01034452">
    <property type="protein sequence ID" value="GFQ96629.1"/>
    <property type="molecule type" value="Genomic_DNA"/>
</dbReference>
<gene>
    <name evidence="2" type="ORF">TNCT_690521</name>
</gene>
<sequence length="132" mass="15196">MQGNNTEIISADHPIEIPASESEEPDYGILEPLPEMGRKRPKVRFRPGPRPRQKPNCQRKDQSCIFNQEPHYPRLENGSNVIMGIANKLLKIPMNFAVVGTFRKNKQEIPPELFELRSRDVGTFMYCFDQAI</sequence>
<comment type="caution">
    <text evidence="2">The sequence shown here is derived from an EMBL/GenBank/DDBJ whole genome shotgun (WGS) entry which is preliminary data.</text>
</comment>
<name>A0A8X6G8E8_TRICU</name>
<dbReference type="AlphaFoldDB" id="A0A8X6G8E8"/>
<evidence type="ECO:0000313" key="3">
    <source>
        <dbReference type="Proteomes" id="UP000887116"/>
    </source>
</evidence>
<evidence type="ECO:0000256" key="1">
    <source>
        <dbReference type="SAM" id="MobiDB-lite"/>
    </source>
</evidence>
<feature type="compositionally biased region" description="Basic residues" evidence="1">
    <location>
        <begin position="39"/>
        <end position="53"/>
    </location>
</feature>
<accession>A0A8X6G8E8</accession>
<feature type="region of interest" description="Disordered" evidence="1">
    <location>
        <begin position="1"/>
        <end position="62"/>
    </location>
</feature>
<protein>
    <submittedName>
        <fullName evidence="2">Uncharacterized protein</fullName>
    </submittedName>
</protein>
<keyword evidence="3" id="KW-1185">Reference proteome</keyword>
<reference evidence="2" key="1">
    <citation type="submission" date="2020-07" db="EMBL/GenBank/DDBJ databases">
        <title>Multicomponent nature underlies the extraordinary mechanical properties of spider dragline silk.</title>
        <authorList>
            <person name="Kono N."/>
            <person name="Nakamura H."/>
            <person name="Mori M."/>
            <person name="Yoshida Y."/>
            <person name="Ohtoshi R."/>
            <person name="Malay A.D."/>
            <person name="Moran D.A.P."/>
            <person name="Tomita M."/>
            <person name="Numata K."/>
            <person name="Arakawa K."/>
        </authorList>
    </citation>
    <scope>NUCLEOTIDE SEQUENCE</scope>
</reference>
<organism evidence="2 3">
    <name type="scientific">Trichonephila clavata</name>
    <name type="common">Joro spider</name>
    <name type="synonym">Nephila clavata</name>
    <dbReference type="NCBI Taxonomy" id="2740835"/>
    <lineage>
        <taxon>Eukaryota</taxon>
        <taxon>Metazoa</taxon>
        <taxon>Ecdysozoa</taxon>
        <taxon>Arthropoda</taxon>
        <taxon>Chelicerata</taxon>
        <taxon>Arachnida</taxon>
        <taxon>Araneae</taxon>
        <taxon>Araneomorphae</taxon>
        <taxon>Entelegynae</taxon>
        <taxon>Araneoidea</taxon>
        <taxon>Nephilidae</taxon>
        <taxon>Trichonephila</taxon>
    </lineage>
</organism>
<proteinExistence type="predicted"/>